<reference evidence="2" key="2">
    <citation type="submission" date="2015-01" db="EMBL/GenBank/DDBJ databases">
        <title>Evolutionary Origins and Diversification of the Mycorrhizal Mutualists.</title>
        <authorList>
            <consortium name="DOE Joint Genome Institute"/>
            <consortium name="Mycorrhizal Genomics Consortium"/>
            <person name="Kohler A."/>
            <person name="Kuo A."/>
            <person name="Nagy L.G."/>
            <person name="Floudas D."/>
            <person name="Copeland A."/>
            <person name="Barry K.W."/>
            <person name="Cichocki N."/>
            <person name="Veneault-Fourrey C."/>
            <person name="LaButti K."/>
            <person name="Lindquist E.A."/>
            <person name="Lipzen A."/>
            <person name="Lundell T."/>
            <person name="Morin E."/>
            <person name="Murat C."/>
            <person name="Riley R."/>
            <person name="Ohm R."/>
            <person name="Sun H."/>
            <person name="Tunlid A."/>
            <person name="Henrissat B."/>
            <person name="Grigoriev I.V."/>
            <person name="Hibbett D.S."/>
            <person name="Martin F."/>
        </authorList>
    </citation>
    <scope>NUCLEOTIDE SEQUENCE [LARGE SCALE GENOMIC DNA]</scope>
    <source>
        <strain evidence="2">h7</strain>
    </source>
</reference>
<proteinExistence type="predicted"/>
<evidence type="ECO:0000313" key="1">
    <source>
        <dbReference type="EMBL" id="KIM39850.1"/>
    </source>
</evidence>
<dbReference type="HOGENOM" id="CLU_1768302_0_0_1"/>
<accession>A0A0C3BT44</accession>
<organism evidence="1 2">
    <name type="scientific">Hebeloma cylindrosporum</name>
    <dbReference type="NCBI Taxonomy" id="76867"/>
    <lineage>
        <taxon>Eukaryota</taxon>
        <taxon>Fungi</taxon>
        <taxon>Dikarya</taxon>
        <taxon>Basidiomycota</taxon>
        <taxon>Agaricomycotina</taxon>
        <taxon>Agaricomycetes</taxon>
        <taxon>Agaricomycetidae</taxon>
        <taxon>Agaricales</taxon>
        <taxon>Agaricineae</taxon>
        <taxon>Hymenogastraceae</taxon>
        <taxon>Hebeloma</taxon>
    </lineage>
</organism>
<protein>
    <submittedName>
        <fullName evidence="1">Uncharacterized protein</fullName>
    </submittedName>
</protein>
<dbReference type="AlphaFoldDB" id="A0A0C3BT44"/>
<keyword evidence="2" id="KW-1185">Reference proteome</keyword>
<dbReference type="EMBL" id="KN831784">
    <property type="protein sequence ID" value="KIM39850.1"/>
    <property type="molecule type" value="Genomic_DNA"/>
</dbReference>
<dbReference type="Proteomes" id="UP000053424">
    <property type="component" value="Unassembled WGS sequence"/>
</dbReference>
<name>A0A0C3BT44_HEBCY</name>
<gene>
    <name evidence="1" type="ORF">M413DRAFT_185612</name>
</gene>
<sequence length="147" mass="16319">MGCSRRSVGSTGRGKCATLSKNVHARHRKEVLCFGKNINFSARLYQYLSSNVDTYNSPKGPHIQGNYTLEAICMSQPMCHVRRRRGGCCTVCKKEGEGGRDEGRLDKSRGRAMDSNANIYEKWRKRTSDGGGTVHASIECVCVNLLE</sequence>
<reference evidence="1 2" key="1">
    <citation type="submission" date="2014-04" db="EMBL/GenBank/DDBJ databases">
        <authorList>
            <consortium name="DOE Joint Genome Institute"/>
            <person name="Kuo A."/>
            <person name="Gay G."/>
            <person name="Dore J."/>
            <person name="Kohler A."/>
            <person name="Nagy L.G."/>
            <person name="Floudas D."/>
            <person name="Copeland A."/>
            <person name="Barry K.W."/>
            <person name="Cichocki N."/>
            <person name="Veneault-Fourrey C."/>
            <person name="LaButti K."/>
            <person name="Lindquist E.A."/>
            <person name="Lipzen A."/>
            <person name="Lundell T."/>
            <person name="Morin E."/>
            <person name="Murat C."/>
            <person name="Sun H."/>
            <person name="Tunlid A."/>
            <person name="Henrissat B."/>
            <person name="Grigoriev I.V."/>
            <person name="Hibbett D.S."/>
            <person name="Martin F."/>
            <person name="Nordberg H.P."/>
            <person name="Cantor M.N."/>
            <person name="Hua S.X."/>
        </authorList>
    </citation>
    <scope>NUCLEOTIDE SEQUENCE [LARGE SCALE GENOMIC DNA]</scope>
    <source>
        <strain evidence="2">h7</strain>
    </source>
</reference>
<evidence type="ECO:0000313" key="2">
    <source>
        <dbReference type="Proteomes" id="UP000053424"/>
    </source>
</evidence>